<evidence type="ECO:0000256" key="1">
    <source>
        <dbReference type="ARBA" id="ARBA00022741"/>
    </source>
</evidence>
<dbReference type="InterPro" id="IPR000631">
    <property type="entry name" value="CARKD"/>
</dbReference>
<dbReference type="InterPro" id="IPR029056">
    <property type="entry name" value="Ribokinase-like"/>
</dbReference>
<dbReference type="Gene3D" id="3.40.1190.20">
    <property type="match status" value="1"/>
</dbReference>
<comment type="cofactor">
    <cofactor evidence="6">
        <name>Mg(2+)</name>
        <dbReference type="ChEBI" id="CHEBI:18420"/>
    </cofactor>
</comment>
<dbReference type="Proteomes" id="UP000177026">
    <property type="component" value="Unassembled WGS sequence"/>
</dbReference>
<feature type="binding site" evidence="6">
    <location>
        <position position="45"/>
    </location>
    <ligand>
        <name>(6S)-NADPHX</name>
        <dbReference type="ChEBI" id="CHEBI:64076"/>
    </ligand>
</feature>
<comment type="catalytic activity">
    <reaction evidence="6">
        <text>(6S)-NADHX + ADP = AMP + phosphate + NADH + H(+)</text>
        <dbReference type="Rhea" id="RHEA:32223"/>
        <dbReference type="ChEBI" id="CHEBI:15378"/>
        <dbReference type="ChEBI" id="CHEBI:43474"/>
        <dbReference type="ChEBI" id="CHEBI:57945"/>
        <dbReference type="ChEBI" id="CHEBI:64074"/>
        <dbReference type="ChEBI" id="CHEBI:456215"/>
        <dbReference type="ChEBI" id="CHEBI:456216"/>
        <dbReference type="EC" id="4.2.1.136"/>
    </reaction>
</comment>
<reference evidence="8 9" key="1">
    <citation type="journal article" date="2016" name="Nat. Commun.">
        <title>Thousands of microbial genomes shed light on interconnected biogeochemical processes in an aquifer system.</title>
        <authorList>
            <person name="Anantharaman K."/>
            <person name="Brown C.T."/>
            <person name="Hug L.A."/>
            <person name="Sharon I."/>
            <person name="Castelle C.J."/>
            <person name="Probst A.J."/>
            <person name="Thomas B.C."/>
            <person name="Singh A."/>
            <person name="Wilkins M.J."/>
            <person name="Karaoz U."/>
            <person name="Brodie E.L."/>
            <person name="Williams K.H."/>
            <person name="Hubbard S.S."/>
            <person name="Banfield J.F."/>
        </authorList>
    </citation>
    <scope>NUCLEOTIDE SEQUENCE [LARGE SCALE GENOMIC DNA]</scope>
</reference>
<keyword evidence="2 6" id="KW-0067">ATP-binding</keyword>
<dbReference type="GO" id="GO:0005524">
    <property type="term" value="F:ATP binding"/>
    <property type="evidence" value="ECO:0007669"/>
    <property type="project" value="UniProtKB-KW"/>
</dbReference>
<feature type="binding site" evidence="6">
    <location>
        <position position="105"/>
    </location>
    <ligand>
        <name>(6S)-NADPHX</name>
        <dbReference type="ChEBI" id="CHEBI:64076"/>
    </ligand>
</feature>
<dbReference type="GO" id="GO:0052855">
    <property type="term" value="F:ADP-dependent NAD(P)H-hydrate dehydratase activity"/>
    <property type="evidence" value="ECO:0007669"/>
    <property type="project" value="UniProtKB-UniRule"/>
</dbReference>
<feature type="binding site" evidence="6">
    <location>
        <position position="244"/>
    </location>
    <ligand>
        <name>(6S)-NADPHX</name>
        <dbReference type="ChEBI" id="CHEBI:64076"/>
    </ligand>
</feature>
<sequence length="303" mass="34231">MIIKTSDINSIEPFLPHIPKPSPDSHKGQNGRLLVIGGSHLFHSASLWAAEISSHFVDMVHYSSVEENNEIFLSLKKQFRNGMVIHKKDLLSYVDEDDTILLGPGMVRKKDQISKIKYQRFEDILDIKDEGEYTYHLTKYLLEHFPQKKFVIDAGALQMMEADWLKKLQTMPIITPHQKEFKSLFRVDIQSLSSDKKGETIKKYAHEYKCLILLKAIADFISDGDKTIVVQGGNAGLTKGGTGDILAGLAASLYTKSNPLESAVLASFILKKTADNLFRSKAYWYNISDIINSVPETIKELIR</sequence>
<comment type="caution">
    <text evidence="8">The sequence shown here is derived from an EMBL/GenBank/DDBJ whole genome shotgun (WGS) entry which is preliminary data.</text>
</comment>
<evidence type="ECO:0000256" key="4">
    <source>
        <dbReference type="ARBA" id="ARBA00023027"/>
    </source>
</evidence>
<accession>A0A1F7GHT2</accession>
<keyword evidence="1 6" id="KW-0547">Nucleotide-binding</keyword>
<feature type="binding site" evidence="6">
    <location>
        <position position="243"/>
    </location>
    <ligand>
        <name>AMP</name>
        <dbReference type="ChEBI" id="CHEBI:456215"/>
    </ligand>
</feature>
<feature type="binding site" evidence="6">
    <location>
        <position position="177"/>
    </location>
    <ligand>
        <name>(6S)-NADPHX</name>
        <dbReference type="ChEBI" id="CHEBI:64076"/>
    </ligand>
</feature>
<dbReference type="Pfam" id="PF01256">
    <property type="entry name" value="Carb_kinase"/>
    <property type="match status" value="1"/>
</dbReference>
<dbReference type="EMBL" id="MFZI01000070">
    <property type="protein sequence ID" value="OGK18455.1"/>
    <property type="molecule type" value="Genomic_DNA"/>
</dbReference>
<dbReference type="PANTHER" id="PTHR12592">
    <property type="entry name" value="ATP-DEPENDENT (S)-NAD(P)H-HYDRATE DEHYDRATASE FAMILY MEMBER"/>
    <property type="match status" value="1"/>
</dbReference>
<keyword evidence="3 6" id="KW-0521">NADP</keyword>
<dbReference type="PROSITE" id="PS51383">
    <property type="entry name" value="YJEF_C_3"/>
    <property type="match status" value="1"/>
</dbReference>
<organism evidence="8 9">
    <name type="scientific">Candidatus Roizmanbacteria bacterium RIFCSPHIGHO2_01_FULL_39_8</name>
    <dbReference type="NCBI Taxonomy" id="1802033"/>
    <lineage>
        <taxon>Bacteria</taxon>
        <taxon>Candidatus Roizmaniibacteriota</taxon>
    </lineage>
</organism>
<evidence type="ECO:0000256" key="5">
    <source>
        <dbReference type="ARBA" id="ARBA00023239"/>
    </source>
</evidence>
<dbReference type="AlphaFoldDB" id="A0A1F7GHT2"/>
<comment type="caution">
    <text evidence="6">Lacks conserved residue(s) required for the propagation of feature annotation.</text>
</comment>
<gene>
    <name evidence="6" type="primary">nnrD</name>
    <name evidence="8" type="ORF">A2866_00620</name>
</gene>
<dbReference type="SUPFAM" id="SSF53613">
    <property type="entry name" value="Ribokinase-like"/>
    <property type="match status" value="1"/>
</dbReference>
<dbReference type="EC" id="4.2.1.136" evidence="6"/>
<keyword evidence="5 6" id="KW-0456">Lyase</keyword>
<proteinExistence type="inferred from homology"/>
<keyword evidence="4 6" id="KW-0520">NAD</keyword>
<name>A0A1F7GHT2_9BACT</name>
<evidence type="ECO:0000256" key="3">
    <source>
        <dbReference type="ARBA" id="ARBA00022857"/>
    </source>
</evidence>
<evidence type="ECO:0000313" key="8">
    <source>
        <dbReference type="EMBL" id="OGK18455.1"/>
    </source>
</evidence>
<feature type="domain" description="YjeF C-terminal" evidence="7">
    <location>
        <begin position="10"/>
        <end position="301"/>
    </location>
</feature>
<evidence type="ECO:0000313" key="9">
    <source>
        <dbReference type="Proteomes" id="UP000177026"/>
    </source>
</evidence>
<comment type="subunit">
    <text evidence="6">Homotetramer.</text>
</comment>
<evidence type="ECO:0000256" key="2">
    <source>
        <dbReference type="ARBA" id="ARBA00022840"/>
    </source>
</evidence>
<dbReference type="GO" id="GO:0046496">
    <property type="term" value="P:nicotinamide nucleotide metabolic process"/>
    <property type="evidence" value="ECO:0007669"/>
    <property type="project" value="UniProtKB-UniRule"/>
</dbReference>
<dbReference type="CDD" id="cd01171">
    <property type="entry name" value="YXKO-related"/>
    <property type="match status" value="1"/>
</dbReference>
<evidence type="ECO:0000256" key="6">
    <source>
        <dbReference type="HAMAP-Rule" id="MF_01965"/>
    </source>
</evidence>
<comment type="catalytic activity">
    <reaction evidence="6">
        <text>(6S)-NADPHX + ADP = AMP + phosphate + NADPH + H(+)</text>
        <dbReference type="Rhea" id="RHEA:32235"/>
        <dbReference type="ChEBI" id="CHEBI:15378"/>
        <dbReference type="ChEBI" id="CHEBI:43474"/>
        <dbReference type="ChEBI" id="CHEBI:57783"/>
        <dbReference type="ChEBI" id="CHEBI:64076"/>
        <dbReference type="ChEBI" id="CHEBI:456215"/>
        <dbReference type="ChEBI" id="CHEBI:456216"/>
        <dbReference type="EC" id="4.2.1.136"/>
    </reaction>
</comment>
<comment type="function">
    <text evidence="6">Catalyzes the dehydration of the S-form of NAD(P)HX at the expense of ADP, which is converted to AMP. Together with NAD(P)HX epimerase, which catalyzes the epimerization of the S- and R-forms, the enzyme allows the repair of both epimers of NAD(P)HX, a damaged form of NAD(P)H that is a result of enzymatic or heat-dependent hydration.</text>
</comment>
<dbReference type="GO" id="GO:0110051">
    <property type="term" value="P:metabolite repair"/>
    <property type="evidence" value="ECO:0007669"/>
    <property type="project" value="TreeGrafter"/>
</dbReference>
<evidence type="ECO:0000259" key="7">
    <source>
        <dbReference type="PROSITE" id="PS51383"/>
    </source>
</evidence>
<protein>
    <recommendedName>
        <fullName evidence="6">ADP-dependent (S)-NAD(P)H-hydrate dehydratase</fullName>
        <ecNumber evidence="6">4.2.1.136</ecNumber>
    </recommendedName>
    <alternativeName>
        <fullName evidence="6">ADP-dependent NAD(P)HX dehydratase</fullName>
    </alternativeName>
</protein>
<dbReference type="PANTHER" id="PTHR12592:SF0">
    <property type="entry name" value="ATP-DEPENDENT (S)-NAD(P)H-HYDRATE DEHYDRATASE"/>
    <property type="match status" value="1"/>
</dbReference>
<comment type="similarity">
    <text evidence="6">Belongs to the NnrD/CARKD family.</text>
</comment>
<dbReference type="NCBIfam" id="TIGR00196">
    <property type="entry name" value="yjeF_cterm"/>
    <property type="match status" value="1"/>
</dbReference>
<dbReference type="HAMAP" id="MF_01965">
    <property type="entry name" value="NADHX_dehydratase"/>
    <property type="match status" value="1"/>
</dbReference>